<reference evidence="2 3" key="1">
    <citation type="journal article" date="2019" name="Nat. Ecol. Evol.">
        <title>Megaphylogeny resolves global patterns of mushroom evolution.</title>
        <authorList>
            <person name="Varga T."/>
            <person name="Krizsan K."/>
            <person name="Foldi C."/>
            <person name="Dima B."/>
            <person name="Sanchez-Garcia M."/>
            <person name="Sanchez-Ramirez S."/>
            <person name="Szollosi G.J."/>
            <person name="Szarkandi J.G."/>
            <person name="Papp V."/>
            <person name="Albert L."/>
            <person name="Andreopoulos W."/>
            <person name="Angelini C."/>
            <person name="Antonin V."/>
            <person name="Barry K.W."/>
            <person name="Bougher N.L."/>
            <person name="Buchanan P."/>
            <person name="Buyck B."/>
            <person name="Bense V."/>
            <person name="Catcheside P."/>
            <person name="Chovatia M."/>
            <person name="Cooper J."/>
            <person name="Damon W."/>
            <person name="Desjardin D."/>
            <person name="Finy P."/>
            <person name="Geml J."/>
            <person name="Haridas S."/>
            <person name="Hughes K."/>
            <person name="Justo A."/>
            <person name="Karasinski D."/>
            <person name="Kautmanova I."/>
            <person name="Kiss B."/>
            <person name="Kocsube S."/>
            <person name="Kotiranta H."/>
            <person name="LaButti K.M."/>
            <person name="Lechner B.E."/>
            <person name="Liimatainen K."/>
            <person name="Lipzen A."/>
            <person name="Lukacs Z."/>
            <person name="Mihaltcheva S."/>
            <person name="Morgado L.N."/>
            <person name="Niskanen T."/>
            <person name="Noordeloos M.E."/>
            <person name="Ohm R.A."/>
            <person name="Ortiz-Santana B."/>
            <person name="Ovrebo C."/>
            <person name="Racz N."/>
            <person name="Riley R."/>
            <person name="Savchenko A."/>
            <person name="Shiryaev A."/>
            <person name="Soop K."/>
            <person name="Spirin V."/>
            <person name="Szebenyi C."/>
            <person name="Tomsovsky M."/>
            <person name="Tulloss R.E."/>
            <person name="Uehling J."/>
            <person name="Grigoriev I.V."/>
            <person name="Vagvolgyi C."/>
            <person name="Papp T."/>
            <person name="Martin F.M."/>
            <person name="Miettinen O."/>
            <person name="Hibbett D.S."/>
            <person name="Nagy L.G."/>
        </authorList>
    </citation>
    <scope>NUCLEOTIDE SEQUENCE [LARGE SCALE GENOMIC DNA]</scope>
    <source>
        <strain evidence="2 3">FP101781</strain>
    </source>
</reference>
<proteinExistence type="predicted"/>
<dbReference type="EMBL" id="QPFP01000118">
    <property type="protein sequence ID" value="TEB21196.1"/>
    <property type="molecule type" value="Genomic_DNA"/>
</dbReference>
<feature type="compositionally biased region" description="Basic residues" evidence="1">
    <location>
        <begin position="36"/>
        <end position="46"/>
    </location>
</feature>
<evidence type="ECO:0000313" key="2">
    <source>
        <dbReference type="EMBL" id="TEB21196.1"/>
    </source>
</evidence>
<accession>A0A4Y7SH61</accession>
<organism evidence="2 3">
    <name type="scientific">Coprinellus micaceus</name>
    <name type="common">Glistening ink-cap mushroom</name>
    <name type="synonym">Coprinus micaceus</name>
    <dbReference type="NCBI Taxonomy" id="71717"/>
    <lineage>
        <taxon>Eukaryota</taxon>
        <taxon>Fungi</taxon>
        <taxon>Dikarya</taxon>
        <taxon>Basidiomycota</taxon>
        <taxon>Agaricomycotina</taxon>
        <taxon>Agaricomycetes</taxon>
        <taxon>Agaricomycetidae</taxon>
        <taxon>Agaricales</taxon>
        <taxon>Agaricineae</taxon>
        <taxon>Psathyrellaceae</taxon>
        <taxon>Coprinellus</taxon>
    </lineage>
</organism>
<feature type="compositionally biased region" description="Basic and acidic residues" evidence="1">
    <location>
        <begin position="48"/>
        <end position="62"/>
    </location>
</feature>
<comment type="caution">
    <text evidence="2">The sequence shown here is derived from an EMBL/GenBank/DDBJ whole genome shotgun (WGS) entry which is preliminary data.</text>
</comment>
<keyword evidence="3" id="KW-1185">Reference proteome</keyword>
<feature type="region of interest" description="Disordered" evidence="1">
    <location>
        <begin position="1"/>
        <end position="89"/>
    </location>
</feature>
<dbReference type="Proteomes" id="UP000298030">
    <property type="component" value="Unassembled WGS sequence"/>
</dbReference>
<gene>
    <name evidence="2" type="ORF">FA13DRAFT_1717167</name>
</gene>
<protein>
    <submittedName>
        <fullName evidence="2">Uncharacterized protein</fullName>
    </submittedName>
</protein>
<dbReference type="AlphaFoldDB" id="A0A4Y7SH61"/>
<evidence type="ECO:0000256" key="1">
    <source>
        <dbReference type="SAM" id="MobiDB-lite"/>
    </source>
</evidence>
<evidence type="ECO:0000313" key="3">
    <source>
        <dbReference type="Proteomes" id="UP000298030"/>
    </source>
</evidence>
<sequence length="136" mass="15217">MPVSRRSSDLTSPRTPSPSFGAEGFGITPDAPGPRRFSKRTRRSRRSGPYDRSARQKRDHPPGDIQSYIPFPEGTQPQPHPPAPDYVHPYRGEFYERVQLGGLDIIDRAPPPPCRVADNLNQTVNVVKYRPDMPGA</sequence>
<name>A0A4Y7SH61_COPMI</name>
<feature type="compositionally biased region" description="Polar residues" evidence="1">
    <location>
        <begin position="9"/>
        <end position="18"/>
    </location>
</feature>